<dbReference type="SUPFAM" id="SSF103473">
    <property type="entry name" value="MFS general substrate transporter"/>
    <property type="match status" value="1"/>
</dbReference>
<evidence type="ECO:0000256" key="1">
    <source>
        <dbReference type="SAM" id="Phobius"/>
    </source>
</evidence>
<sequence>MHTKFSQYFWYMAGLISFVAPTGLQTILYPWLITVELGETPERLGIAQMCLQLPAIVLILMGGLLADRIDRRSILMVCHFL</sequence>
<accession>A0A382US12</accession>
<dbReference type="Gene3D" id="1.20.1250.20">
    <property type="entry name" value="MFS general substrate transporter like domains"/>
    <property type="match status" value="1"/>
</dbReference>
<dbReference type="AlphaFoldDB" id="A0A382US12"/>
<protein>
    <recommendedName>
        <fullName evidence="3">Major facilitator superfamily (MFS) profile domain-containing protein</fullName>
    </recommendedName>
</protein>
<keyword evidence="1" id="KW-0472">Membrane</keyword>
<reference evidence="2" key="1">
    <citation type="submission" date="2018-05" db="EMBL/GenBank/DDBJ databases">
        <authorList>
            <person name="Lanie J.A."/>
            <person name="Ng W.-L."/>
            <person name="Kazmierczak K.M."/>
            <person name="Andrzejewski T.M."/>
            <person name="Davidsen T.M."/>
            <person name="Wayne K.J."/>
            <person name="Tettelin H."/>
            <person name="Glass J.I."/>
            <person name="Rusch D."/>
            <person name="Podicherti R."/>
            <person name="Tsui H.-C.T."/>
            <person name="Winkler M.E."/>
        </authorList>
    </citation>
    <scope>NUCLEOTIDE SEQUENCE</scope>
</reference>
<proteinExistence type="predicted"/>
<dbReference type="InterPro" id="IPR036259">
    <property type="entry name" value="MFS_trans_sf"/>
</dbReference>
<keyword evidence="1" id="KW-0812">Transmembrane</keyword>
<keyword evidence="1" id="KW-1133">Transmembrane helix</keyword>
<gene>
    <name evidence="2" type="ORF">METZ01_LOCUS389890</name>
</gene>
<evidence type="ECO:0008006" key="3">
    <source>
        <dbReference type="Google" id="ProtNLM"/>
    </source>
</evidence>
<feature type="transmembrane region" description="Helical" evidence="1">
    <location>
        <begin position="9"/>
        <end position="32"/>
    </location>
</feature>
<organism evidence="2">
    <name type="scientific">marine metagenome</name>
    <dbReference type="NCBI Taxonomy" id="408172"/>
    <lineage>
        <taxon>unclassified sequences</taxon>
        <taxon>metagenomes</taxon>
        <taxon>ecological metagenomes</taxon>
    </lineage>
</organism>
<feature type="transmembrane region" description="Helical" evidence="1">
    <location>
        <begin position="44"/>
        <end position="66"/>
    </location>
</feature>
<dbReference type="EMBL" id="UINC01146358">
    <property type="protein sequence ID" value="SVD37036.1"/>
    <property type="molecule type" value="Genomic_DNA"/>
</dbReference>
<feature type="non-terminal residue" evidence="2">
    <location>
        <position position="81"/>
    </location>
</feature>
<evidence type="ECO:0000313" key="2">
    <source>
        <dbReference type="EMBL" id="SVD37036.1"/>
    </source>
</evidence>
<name>A0A382US12_9ZZZZ</name>